<dbReference type="EMBL" id="KZ613942">
    <property type="protein sequence ID" value="PMD43437.1"/>
    <property type="molecule type" value="Genomic_DNA"/>
</dbReference>
<dbReference type="OrthoDB" id="3257538at2759"/>
<dbReference type="STRING" id="1149755.A0A2J6RY40"/>
<dbReference type="SUPFAM" id="SSF54637">
    <property type="entry name" value="Thioesterase/thiol ester dehydrase-isomerase"/>
    <property type="match status" value="1"/>
</dbReference>
<dbReference type="Proteomes" id="UP000235786">
    <property type="component" value="Unassembled WGS sequence"/>
</dbReference>
<name>A0A2J6RY40_HYAVF</name>
<dbReference type="PANTHER" id="PTHR28152">
    <property type="entry name" value="HYDROXYACYL-THIOESTER DEHYDRATASE TYPE 2, MITOCHONDRIAL"/>
    <property type="match status" value="1"/>
</dbReference>
<dbReference type="AlphaFoldDB" id="A0A2J6RY40"/>
<proteinExistence type="predicted"/>
<dbReference type="PANTHER" id="PTHR28152:SF1">
    <property type="entry name" value="HYDROXYACYL-THIOESTER DEHYDRATASE TYPE 2, MITOCHONDRIAL"/>
    <property type="match status" value="1"/>
</dbReference>
<evidence type="ECO:0000313" key="1">
    <source>
        <dbReference type="EMBL" id="PMD43437.1"/>
    </source>
</evidence>
<protein>
    <recommendedName>
        <fullName evidence="3">Thioesterase/thiol ester dehydrase-isomerase</fullName>
    </recommendedName>
</protein>
<accession>A0A2J6RY40</accession>
<dbReference type="GO" id="GO:0005739">
    <property type="term" value="C:mitochondrion"/>
    <property type="evidence" value="ECO:0007669"/>
    <property type="project" value="TreeGrafter"/>
</dbReference>
<evidence type="ECO:0000313" key="2">
    <source>
        <dbReference type="Proteomes" id="UP000235786"/>
    </source>
</evidence>
<dbReference type="GO" id="GO:0019171">
    <property type="term" value="F:(3R)-hydroxyacyl-[acyl-carrier-protein] dehydratase activity"/>
    <property type="evidence" value="ECO:0007669"/>
    <property type="project" value="TreeGrafter"/>
</dbReference>
<reference evidence="1 2" key="1">
    <citation type="submission" date="2016-04" db="EMBL/GenBank/DDBJ databases">
        <title>A degradative enzymes factory behind the ericoid mycorrhizal symbiosis.</title>
        <authorList>
            <consortium name="DOE Joint Genome Institute"/>
            <person name="Martino E."/>
            <person name="Morin E."/>
            <person name="Grelet G."/>
            <person name="Kuo A."/>
            <person name="Kohler A."/>
            <person name="Daghino S."/>
            <person name="Barry K."/>
            <person name="Choi C."/>
            <person name="Cichocki N."/>
            <person name="Clum A."/>
            <person name="Copeland A."/>
            <person name="Hainaut M."/>
            <person name="Haridas S."/>
            <person name="Labutti K."/>
            <person name="Lindquist E."/>
            <person name="Lipzen A."/>
            <person name="Khouja H.-R."/>
            <person name="Murat C."/>
            <person name="Ohm R."/>
            <person name="Olson A."/>
            <person name="Spatafora J."/>
            <person name="Veneault-Fourrey C."/>
            <person name="Henrissat B."/>
            <person name="Grigoriev I."/>
            <person name="Martin F."/>
            <person name="Perotto S."/>
        </authorList>
    </citation>
    <scope>NUCLEOTIDE SEQUENCE [LARGE SCALE GENOMIC DNA]</scope>
    <source>
        <strain evidence="1 2">F</strain>
    </source>
</reference>
<dbReference type="InterPro" id="IPR029069">
    <property type="entry name" value="HotDog_dom_sf"/>
</dbReference>
<sequence length="401" mass="45446">MKPTTLFYDSRICLCAGRQVSIPRRRVQKFSTEHTPPLSLEASLRKELTSRPVNQIPEYLSNTNSHLLNLTLADFLPPSCYAPGFSRSDLQTPRARMTANLGPLANEEPVLPLGHHLVYFPPQVLNSELLPDGTDTLHWPGKPFVRRLWTGGTLSFNRNSTFQLHTNNMSAMCKEEITNAWTKGGEGEESVFVTIQRRIGGFGQFYEPPRGHDGPPPEWGPLDRSSNQWGRRSKLGKLALVETRNLVFLKKKGKDQVRPGSQLLRSATKPAYAPDFSVSLIPTQDLLFRFSALTFNAHRIHLEKEYCTKVEGYRNLLVHGPLSLVLMLSVLRSQLKEGEMLVEFEYRNLVPLYAEEKMNVCIRRDPEKEDKLDVWIEDPKGGYAVKGTALTDRDDFPESKS</sequence>
<organism evidence="1 2">
    <name type="scientific">Hyaloscypha variabilis (strain UAMH 11265 / GT02V1 / F)</name>
    <name type="common">Meliniomyces variabilis</name>
    <dbReference type="NCBI Taxonomy" id="1149755"/>
    <lineage>
        <taxon>Eukaryota</taxon>
        <taxon>Fungi</taxon>
        <taxon>Dikarya</taxon>
        <taxon>Ascomycota</taxon>
        <taxon>Pezizomycotina</taxon>
        <taxon>Leotiomycetes</taxon>
        <taxon>Helotiales</taxon>
        <taxon>Hyaloscyphaceae</taxon>
        <taxon>Hyaloscypha</taxon>
        <taxon>Hyaloscypha variabilis</taxon>
    </lineage>
</organism>
<dbReference type="Gene3D" id="3.10.129.10">
    <property type="entry name" value="Hotdog Thioesterase"/>
    <property type="match status" value="1"/>
</dbReference>
<evidence type="ECO:0008006" key="3">
    <source>
        <dbReference type="Google" id="ProtNLM"/>
    </source>
</evidence>
<dbReference type="InterPro" id="IPR052741">
    <property type="entry name" value="Mitochondrial_HTD2"/>
</dbReference>
<keyword evidence="2" id="KW-1185">Reference proteome</keyword>
<gene>
    <name evidence="1" type="ORF">L207DRAFT_621071</name>
</gene>